<name>A0A8S2SFE5_9BILA</name>
<dbReference type="EMBL" id="CAJOBH010286425">
    <property type="protein sequence ID" value="CAF5175751.1"/>
    <property type="molecule type" value="Genomic_DNA"/>
</dbReference>
<gene>
    <name evidence="2" type="ORF">BYL167_LOCUS78159</name>
    <name evidence="1" type="ORF">GIL414_LOCUS22367</name>
</gene>
<dbReference type="GO" id="GO:0005737">
    <property type="term" value="C:cytoplasm"/>
    <property type="evidence" value="ECO:0007669"/>
    <property type="project" value="TreeGrafter"/>
</dbReference>
<organism evidence="1 3">
    <name type="scientific">Rotaria magnacalcarata</name>
    <dbReference type="NCBI Taxonomy" id="392030"/>
    <lineage>
        <taxon>Eukaryota</taxon>
        <taxon>Metazoa</taxon>
        <taxon>Spiralia</taxon>
        <taxon>Gnathifera</taxon>
        <taxon>Rotifera</taxon>
        <taxon>Eurotatoria</taxon>
        <taxon>Bdelloidea</taxon>
        <taxon>Philodinida</taxon>
        <taxon>Philodinidae</taxon>
        <taxon>Rotaria</taxon>
    </lineage>
</organism>
<evidence type="ECO:0000313" key="1">
    <source>
        <dbReference type="EMBL" id="CAF4220136.1"/>
    </source>
</evidence>
<dbReference type="PROSITE" id="PS51221">
    <property type="entry name" value="TTL"/>
    <property type="match status" value="1"/>
</dbReference>
<dbReference type="PANTHER" id="PTHR46088:SF1">
    <property type="entry name" value="TUBULIN--TYROSINE LIGASE-LIKE PROTEIN 12"/>
    <property type="match status" value="1"/>
</dbReference>
<accession>A0A8S2SFE5</accession>
<comment type="caution">
    <text evidence="1">The sequence shown here is derived from an EMBL/GenBank/DDBJ whole genome shotgun (WGS) entry which is preliminary data.</text>
</comment>
<reference evidence="1" key="1">
    <citation type="submission" date="2021-02" db="EMBL/GenBank/DDBJ databases">
        <authorList>
            <person name="Nowell W R."/>
        </authorList>
    </citation>
    <scope>NUCLEOTIDE SEQUENCE</scope>
</reference>
<dbReference type="PANTHER" id="PTHR46088">
    <property type="entry name" value="TUBULIN--TYROSINE LIGASE-LIKE PROTEIN 12"/>
    <property type="match status" value="1"/>
</dbReference>
<dbReference type="AlphaFoldDB" id="A0A8S2SFE5"/>
<sequence>SPPWLATTFNLTYELSQFAVYFQYREDQQLDNTWIVKPINLTRSIDMSVTNSLDMIIRLPESGPKIACKYVSSPVLLKIPEMENQSIKFDVRYVIL</sequence>
<evidence type="ECO:0000313" key="3">
    <source>
        <dbReference type="Proteomes" id="UP000681720"/>
    </source>
</evidence>
<dbReference type="Proteomes" id="UP000681967">
    <property type="component" value="Unassembled WGS sequence"/>
</dbReference>
<dbReference type="EMBL" id="CAJOBJ010021877">
    <property type="protein sequence ID" value="CAF4220136.1"/>
    <property type="molecule type" value="Genomic_DNA"/>
</dbReference>
<dbReference type="InterPro" id="IPR027749">
    <property type="entry name" value="TTLL12"/>
</dbReference>
<dbReference type="Proteomes" id="UP000681720">
    <property type="component" value="Unassembled WGS sequence"/>
</dbReference>
<feature type="non-terminal residue" evidence="1">
    <location>
        <position position="1"/>
    </location>
</feature>
<dbReference type="Pfam" id="PF03133">
    <property type="entry name" value="TTL"/>
    <property type="match status" value="1"/>
</dbReference>
<feature type="non-terminal residue" evidence="1">
    <location>
        <position position="96"/>
    </location>
</feature>
<proteinExistence type="predicted"/>
<dbReference type="InterPro" id="IPR004344">
    <property type="entry name" value="TTL/TTLL_fam"/>
</dbReference>
<protein>
    <submittedName>
        <fullName evidence="1">Uncharacterized protein</fullName>
    </submittedName>
</protein>
<evidence type="ECO:0000313" key="2">
    <source>
        <dbReference type="EMBL" id="CAF5175751.1"/>
    </source>
</evidence>